<feature type="transmembrane region" description="Helical" evidence="1">
    <location>
        <begin position="49"/>
        <end position="65"/>
    </location>
</feature>
<proteinExistence type="predicted"/>
<evidence type="ECO:0000313" key="2">
    <source>
        <dbReference type="EMBL" id="MDG0790970.1"/>
    </source>
</evidence>
<dbReference type="AlphaFoldDB" id="A0A9X4QLZ2"/>
<accession>A0A9X4QLZ2</accession>
<dbReference type="Proteomes" id="UP001153387">
    <property type="component" value="Unassembled WGS sequence"/>
</dbReference>
<feature type="transmembrane region" description="Helical" evidence="1">
    <location>
        <begin position="12"/>
        <end position="28"/>
    </location>
</feature>
<keyword evidence="3" id="KW-1185">Reference proteome</keyword>
<keyword evidence="1" id="KW-1133">Transmembrane helix</keyword>
<evidence type="ECO:0000313" key="3">
    <source>
        <dbReference type="Proteomes" id="UP001153387"/>
    </source>
</evidence>
<sequence length="66" mass="7570">MPIFGQGVNYYAFSIPIWFLGGLLVLFVDARRCKMAGQRKDEKFAKFSGWLNIALGVVFLVREWVV</sequence>
<dbReference type="InterPro" id="IPR049971">
    <property type="entry name" value="CLC_0170-like"/>
</dbReference>
<keyword evidence="1" id="KW-0812">Transmembrane</keyword>
<reference evidence="2 3" key="1">
    <citation type="submission" date="2022-10" db="EMBL/GenBank/DDBJ databases">
        <title>Comparative genomic analysis of Cohnella hashimotonis sp. nov., isolated from the International Space Station.</title>
        <authorList>
            <person name="Simpson A."/>
            <person name="Venkateswaran K."/>
        </authorList>
    </citation>
    <scope>NUCLEOTIDE SEQUENCE [LARGE SCALE GENOMIC DNA]</scope>
    <source>
        <strain evidence="2 3">DSM 18997</strain>
    </source>
</reference>
<protein>
    <submittedName>
        <fullName evidence="2">Uncharacterized protein</fullName>
    </submittedName>
</protein>
<organism evidence="2 3">
    <name type="scientific">Cohnella ginsengisoli</name>
    <dbReference type="NCBI Taxonomy" id="425004"/>
    <lineage>
        <taxon>Bacteria</taxon>
        <taxon>Bacillati</taxon>
        <taxon>Bacillota</taxon>
        <taxon>Bacilli</taxon>
        <taxon>Bacillales</taxon>
        <taxon>Paenibacillaceae</taxon>
        <taxon>Cohnella</taxon>
    </lineage>
</organism>
<comment type="caution">
    <text evidence="2">The sequence shown here is derived from an EMBL/GenBank/DDBJ whole genome shotgun (WGS) entry which is preliminary data.</text>
</comment>
<evidence type="ECO:0000256" key="1">
    <source>
        <dbReference type="SAM" id="Phobius"/>
    </source>
</evidence>
<keyword evidence="1" id="KW-0472">Membrane</keyword>
<gene>
    <name evidence="2" type="ORF">OMP38_08895</name>
</gene>
<dbReference type="RefSeq" id="WP_277564756.1">
    <property type="nucleotide sequence ID" value="NZ_JAPDHZ010000002.1"/>
</dbReference>
<name>A0A9X4QLZ2_9BACL</name>
<dbReference type="EMBL" id="JAPDHZ010000002">
    <property type="protein sequence ID" value="MDG0790970.1"/>
    <property type="molecule type" value="Genomic_DNA"/>
</dbReference>
<dbReference type="NCBIfam" id="NF042414">
    <property type="entry name" value="CLC_0170_fam"/>
    <property type="match status" value="1"/>
</dbReference>